<name>A0A438MZL4_EXOME</name>
<dbReference type="InterPro" id="IPR052761">
    <property type="entry name" value="Fungal_Detox/Toxin_TFs"/>
</dbReference>
<keyword evidence="1" id="KW-0539">Nucleus</keyword>
<dbReference type="EMBL" id="NAJM01000036">
    <property type="protein sequence ID" value="RVX68684.1"/>
    <property type="molecule type" value="Genomic_DNA"/>
</dbReference>
<dbReference type="GO" id="GO:0006351">
    <property type="term" value="P:DNA-templated transcription"/>
    <property type="evidence" value="ECO:0007669"/>
    <property type="project" value="InterPro"/>
</dbReference>
<sequence>MDPQTICPKDLIAIKESPATHREVLHFIPEDLHLEDTHMADQDKFRSSGEQTGSTFEEPWPELFDELFAHSVGLERILGCIEKIQTDEEQKQGDSCLFTTKPPPLGIRLQTRLIELYFRQFHPICPAVDERKFLNWYDSSRETKATQSRSMQLLLYCVLFAGSSYLERDELQYEEYMTVTQLQKALFSFAQAQYHLLEQEKLGQEALIQAALLLSYWSPYDGTREVNGFWSNEATRHAVAGGLPGSRSKSRGRVIWWCCIMRNRMISTGLRRPTLLRDQINSRLPEIQDFGEEMTHPRFVSKQAKVYFARAFHLLCVLTSTIAECVQLQHRVYTEAWELPAVNPSAQLLKEVRTLEDELTVWNVNFAQLYANVRDMEAPRTDLVIFHLLGLMHQFGLSLLYEPFLSTSRCKSPEAWLVRDHAFLKINQVSTTTASITASLLQHAQPKDIPIIL</sequence>
<dbReference type="AlphaFoldDB" id="A0A438MZL4"/>
<protein>
    <recommendedName>
        <fullName evidence="2">Xylanolytic transcriptional activator regulatory domain-containing protein</fullName>
    </recommendedName>
</protein>
<dbReference type="InterPro" id="IPR007219">
    <property type="entry name" value="XnlR_reg_dom"/>
</dbReference>
<evidence type="ECO:0000259" key="2">
    <source>
        <dbReference type="SMART" id="SM00906"/>
    </source>
</evidence>
<gene>
    <name evidence="3" type="ORF">B0A52_07111</name>
</gene>
<dbReference type="GO" id="GO:0008270">
    <property type="term" value="F:zinc ion binding"/>
    <property type="evidence" value="ECO:0007669"/>
    <property type="project" value="InterPro"/>
</dbReference>
<evidence type="ECO:0000256" key="1">
    <source>
        <dbReference type="ARBA" id="ARBA00023242"/>
    </source>
</evidence>
<organism evidence="3 4">
    <name type="scientific">Exophiala mesophila</name>
    <name type="common">Black yeast-like fungus</name>
    <dbReference type="NCBI Taxonomy" id="212818"/>
    <lineage>
        <taxon>Eukaryota</taxon>
        <taxon>Fungi</taxon>
        <taxon>Dikarya</taxon>
        <taxon>Ascomycota</taxon>
        <taxon>Pezizomycotina</taxon>
        <taxon>Eurotiomycetes</taxon>
        <taxon>Chaetothyriomycetidae</taxon>
        <taxon>Chaetothyriales</taxon>
        <taxon>Herpotrichiellaceae</taxon>
        <taxon>Exophiala</taxon>
    </lineage>
</organism>
<feature type="domain" description="Xylanolytic transcriptional activator regulatory" evidence="2">
    <location>
        <begin position="227"/>
        <end position="290"/>
    </location>
</feature>
<dbReference type="PANTHER" id="PTHR47425:SF3">
    <property type="entry name" value="ZN(II)2CYS6 TRANSCRIPTION FACTOR (EUROFUNG)"/>
    <property type="match status" value="1"/>
</dbReference>
<dbReference type="PANTHER" id="PTHR47425">
    <property type="entry name" value="FARB-RELATED"/>
    <property type="match status" value="1"/>
</dbReference>
<reference evidence="3 4" key="1">
    <citation type="submission" date="2017-03" db="EMBL/GenBank/DDBJ databases">
        <title>Genomes of endolithic fungi from Antarctica.</title>
        <authorList>
            <person name="Coleine C."/>
            <person name="Masonjones S."/>
            <person name="Stajich J.E."/>
        </authorList>
    </citation>
    <scope>NUCLEOTIDE SEQUENCE [LARGE SCALE GENOMIC DNA]</scope>
    <source>
        <strain evidence="3 4">CCFEE 6314</strain>
    </source>
</reference>
<dbReference type="OrthoDB" id="4107400at2759"/>
<dbReference type="Pfam" id="PF04082">
    <property type="entry name" value="Fungal_trans"/>
    <property type="match status" value="1"/>
</dbReference>
<dbReference type="CDD" id="cd12148">
    <property type="entry name" value="fungal_TF_MHR"/>
    <property type="match status" value="1"/>
</dbReference>
<proteinExistence type="predicted"/>
<dbReference type="Proteomes" id="UP000288859">
    <property type="component" value="Unassembled WGS sequence"/>
</dbReference>
<comment type="caution">
    <text evidence="3">The sequence shown here is derived from an EMBL/GenBank/DDBJ whole genome shotgun (WGS) entry which is preliminary data.</text>
</comment>
<dbReference type="VEuPathDB" id="FungiDB:PV10_00901"/>
<evidence type="ECO:0000313" key="4">
    <source>
        <dbReference type="Proteomes" id="UP000288859"/>
    </source>
</evidence>
<dbReference type="GO" id="GO:0003677">
    <property type="term" value="F:DNA binding"/>
    <property type="evidence" value="ECO:0007669"/>
    <property type="project" value="InterPro"/>
</dbReference>
<dbReference type="SMART" id="SM00906">
    <property type="entry name" value="Fungal_trans"/>
    <property type="match status" value="1"/>
</dbReference>
<evidence type="ECO:0000313" key="3">
    <source>
        <dbReference type="EMBL" id="RVX68684.1"/>
    </source>
</evidence>
<accession>A0A438MZL4</accession>